<dbReference type="SMART" id="SM00252">
    <property type="entry name" value="SH2"/>
    <property type="match status" value="1"/>
</dbReference>
<dbReference type="Proteomes" id="UP000326062">
    <property type="component" value="Chromosome 13"/>
</dbReference>
<keyword evidence="6" id="KW-1185">Reference proteome</keyword>
<dbReference type="SUPFAM" id="SSF55550">
    <property type="entry name" value="SH2 domain"/>
    <property type="match status" value="1"/>
</dbReference>
<reference evidence="5 6" key="1">
    <citation type="submission" date="2019-06" db="EMBL/GenBank/DDBJ databases">
        <title>Discovery of a novel chromosome fission-fusion reversal in muntjac.</title>
        <authorList>
            <person name="Mudd A.B."/>
            <person name="Bredeson J.V."/>
            <person name="Baum R."/>
            <person name="Hockemeyer D."/>
            <person name="Rokhsar D.S."/>
        </authorList>
    </citation>
    <scope>NUCLEOTIDE SEQUENCE [LARGE SCALE GENOMIC DNA]</scope>
    <source>
        <strain evidence="5">UCam_UCB_Mr</strain>
        <tissue evidence="5">Fibroblast cell line</tissue>
    </source>
</reference>
<gene>
    <name evidence="5" type="ORF">FD755_018694</name>
</gene>
<evidence type="ECO:0000259" key="4">
    <source>
        <dbReference type="PROSITE" id="PS50001"/>
    </source>
</evidence>
<feature type="region of interest" description="Disordered" evidence="3">
    <location>
        <begin position="314"/>
        <end position="472"/>
    </location>
</feature>
<dbReference type="PRINTS" id="PR00401">
    <property type="entry name" value="SH2DOMAIN"/>
</dbReference>
<dbReference type="PANTHER" id="PTHR14098:SF1">
    <property type="entry name" value="LYMPHOCYTE CYTOSOLIC PROTEIN 2"/>
    <property type="match status" value="1"/>
</dbReference>
<dbReference type="GO" id="GO:0007169">
    <property type="term" value="P:cell surface receptor protein tyrosine kinase signaling pathway"/>
    <property type="evidence" value="ECO:0007669"/>
    <property type="project" value="TreeGrafter"/>
</dbReference>
<dbReference type="PROSITE" id="PS50001">
    <property type="entry name" value="SH2"/>
    <property type="match status" value="1"/>
</dbReference>
<evidence type="ECO:0000256" key="3">
    <source>
        <dbReference type="SAM" id="MobiDB-lite"/>
    </source>
</evidence>
<evidence type="ECO:0000256" key="1">
    <source>
        <dbReference type="ARBA" id="ARBA00022999"/>
    </source>
</evidence>
<dbReference type="FunFam" id="3.30.505.10:FF:000016">
    <property type="entry name" value="B-cell linker protein isoform 2"/>
    <property type="match status" value="1"/>
</dbReference>
<sequence>MAIHSSILAWRIPWTEEPGRLQSMGFKELSPCRELPGQEQGDAGGKFCEKVRSRGRGLPGGQRRGQLRPQVQRFPEETGKGLWGENDCFGDGRHFGSSDFRSSLSLASSTLSLNRESPQLLLRHSGFREPLRKPEEYWSGLYSHPENSMDRGAWCEEDDYESPNDDADAEDDGDYESPNEEEEAPVEDDADYEPPPSNDEEALQNSILPAKPLSNPNSMYIDRPPTGKAQQPPVPPQRPTALPPLPTGGRTHQPLPPPQPNHEEPSRSRNHRTAKLPAPSIDRSTKPALDRSLVPFDREPFTLGWLIGCLSFTGKKPVISDKPSVLGGRPPGEHLPKIPKPPLPPATERQDRGSPLPGKKPPVPRHMRGPERRENDEDDVHQRLPPQPSPLPMTSNTFPSRSTKPSSKNSLPLTHSSGGFPESNCNFSQSASLPPYFSQGSSNRPLPRVEGRNFSPVPSKHRPQSPGEEENSLNEDWYVSYITRTEAEAALRKINQDGTFLVRDSSKKTISNPYVLMVLYKDKVYNIQIRYQEESQVYLLGTGLRGKEDFLSVSDIIDYFRKMPLLLIDGKNRGSRYQCTLTYSAGYP</sequence>
<proteinExistence type="predicted"/>
<feature type="compositionally biased region" description="Pro residues" evidence="3">
    <location>
        <begin position="232"/>
        <end position="246"/>
    </location>
</feature>
<dbReference type="InterPro" id="IPR000980">
    <property type="entry name" value="SH2"/>
</dbReference>
<feature type="compositionally biased region" description="Polar residues" evidence="3">
    <location>
        <begin position="392"/>
        <end position="444"/>
    </location>
</feature>
<evidence type="ECO:0000256" key="2">
    <source>
        <dbReference type="PROSITE-ProRule" id="PRU00191"/>
    </source>
</evidence>
<comment type="caution">
    <text evidence="5">The sequence shown here is derived from an EMBL/GenBank/DDBJ whole genome shotgun (WGS) entry which is preliminary data.</text>
</comment>
<evidence type="ECO:0000313" key="5">
    <source>
        <dbReference type="EMBL" id="KAB0369701.1"/>
    </source>
</evidence>
<dbReference type="CDD" id="cd09929">
    <property type="entry name" value="SH2_BLNK_SLP-76"/>
    <property type="match status" value="1"/>
</dbReference>
<name>A0A5N3X6E9_MUNRE</name>
<accession>A0A5N3X6E9</accession>
<dbReference type="PANTHER" id="PTHR14098">
    <property type="entry name" value="SH2 DOMAIN CONTAINING PROTEIN"/>
    <property type="match status" value="1"/>
</dbReference>
<feature type="compositionally biased region" description="Acidic residues" evidence="3">
    <location>
        <begin position="155"/>
        <end position="202"/>
    </location>
</feature>
<feature type="region of interest" description="Disordered" evidence="3">
    <location>
        <begin position="141"/>
        <end position="296"/>
    </location>
</feature>
<dbReference type="InterPro" id="IPR051751">
    <property type="entry name" value="Immunoreceptor_sig_adapters"/>
</dbReference>
<dbReference type="Gene3D" id="3.30.505.10">
    <property type="entry name" value="SH2 domain"/>
    <property type="match status" value="1"/>
</dbReference>
<feature type="domain" description="SH2" evidence="4">
    <location>
        <begin position="477"/>
        <end position="585"/>
    </location>
</feature>
<dbReference type="Pfam" id="PF00017">
    <property type="entry name" value="SH2"/>
    <property type="match status" value="1"/>
</dbReference>
<protein>
    <recommendedName>
        <fullName evidence="4">SH2 domain-containing protein</fullName>
    </recommendedName>
</protein>
<dbReference type="AlphaFoldDB" id="A0A5N3X6E9"/>
<keyword evidence="1 2" id="KW-0727">SH2 domain</keyword>
<dbReference type="InterPro" id="IPR036860">
    <property type="entry name" value="SH2_dom_sf"/>
</dbReference>
<evidence type="ECO:0000313" key="6">
    <source>
        <dbReference type="Proteomes" id="UP000326062"/>
    </source>
</evidence>
<feature type="region of interest" description="Disordered" evidence="3">
    <location>
        <begin position="32"/>
        <end position="66"/>
    </location>
</feature>
<dbReference type="GO" id="GO:0035556">
    <property type="term" value="P:intracellular signal transduction"/>
    <property type="evidence" value="ECO:0007669"/>
    <property type="project" value="TreeGrafter"/>
</dbReference>
<dbReference type="EMBL" id="VCEB01000015">
    <property type="protein sequence ID" value="KAB0369701.1"/>
    <property type="molecule type" value="Genomic_DNA"/>
</dbReference>
<dbReference type="GO" id="GO:0005737">
    <property type="term" value="C:cytoplasm"/>
    <property type="evidence" value="ECO:0007669"/>
    <property type="project" value="UniProtKB-ARBA"/>
</dbReference>
<organism evidence="5 6">
    <name type="scientific">Muntiacus reevesi</name>
    <name type="common">Reeves' muntjac</name>
    <name type="synonym">Cervus reevesi</name>
    <dbReference type="NCBI Taxonomy" id="9886"/>
    <lineage>
        <taxon>Eukaryota</taxon>
        <taxon>Metazoa</taxon>
        <taxon>Chordata</taxon>
        <taxon>Craniata</taxon>
        <taxon>Vertebrata</taxon>
        <taxon>Euteleostomi</taxon>
        <taxon>Mammalia</taxon>
        <taxon>Eutheria</taxon>
        <taxon>Laurasiatheria</taxon>
        <taxon>Artiodactyla</taxon>
        <taxon>Ruminantia</taxon>
        <taxon>Pecora</taxon>
        <taxon>Cervidae</taxon>
        <taxon>Muntiacinae</taxon>
        <taxon>Muntiacus</taxon>
    </lineage>
</organism>